<keyword evidence="1" id="KW-0812">Transmembrane</keyword>
<keyword evidence="1" id="KW-1133">Transmembrane helix</keyword>
<evidence type="ECO:0000256" key="1">
    <source>
        <dbReference type="SAM" id="Phobius"/>
    </source>
</evidence>
<accession>A0A381VPZ6</accession>
<keyword evidence="1" id="KW-0472">Membrane</keyword>
<organism evidence="2">
    <name type="scientific">marine metagenome</name>
    <dbReference type="NCBI Taxonomy" id="408172"/>
    <lineage>
        <taxon>unclassified sequences</taxon>
        <taxon>metagenomes</taxon>
        <taxon>ecological metagenomes</taxon>
    </lineage>
</organism>
<evidence type="ECO:0000313" key="2">
    <source>
        <dbReference type="EMBL" id="SVA41707.1"/>
    </source>
</evidence>
<gene>
    <name evidence="2" type="ORF">METZ01_LOCUS94561</name>
</gene>
<feature type="transmembrane region" description="Helical" evidence="1">
    <location>
        <begin position="6"/>
        <end position="23"/>
    </location>
</feature>
<dbReference type="AlphaFoldDB" id="A0A381VPZ6"/>
<dbReference type="EMBL" id="UINC01009294">
    <property type="protein sequence ID" value="SVA41707.1"/>
    <property type="molecule type" value="Genomic_DNA"/>
</dbReference>
<proteinExistence type="predicted"/>
<protein>
    <submittedName>
        <fullName evidence="2">Uncharacterized protein</fullName>
    </submittedName>
</protein>
<reference evidence="2" key="1">
    <citation type="submission" date="2018-05" db="EMBL/GenBank/DDBJ databases">
        <authorList>
            <person name="Lanie J.A."/>
            <person name="Ng W.-L."/>
            <person name="Kazmierczak K.M."/>
            <person name="Andrzejewski T.M."/>
            <person name="Davidsen T.M."/>
            <person name="Wayne K.J."/>
            <person name="Tettelin H."/>
            <person name="Glass J.I."/>
            <person name="Rusch D."/>
            <person name="Podicherti R."/>
            <person name="Tsui H.-C.T."/>
            <person name="Winkler M.E."/>
        </authorList>
    </citation>
    <scope>NUCLEOTIDE SEQUENCE</scope>
</reference>
<name>A0A381VPZ6_9ZZZZ</name>
<feature type="transmembrane region" description="Helical" evidence="1">
    <location>
        <begin position="35"/>
        <end position="60"/>
    </location>
</feature>
<sequence>MSPRYYIGTTVLIGVLTFVISLWKKKQTGKEIFGIFIKVVTATGVIIGGVIAIAWFLAYLGVAQSGFFL</sequence>